<reference evidence="4" key="1">
    <citation type="journal article" date="2021" name="Microbiol. Resour. Announc.">
        <title>LGAAP: Leishmaniinae Genome Assembly and Annotation Pipeline.</title>
        <authorList>
            <person name="Almutairi H."/>
            <person name="Urbaniak M.D."/>
            <person name="Bates M.D."/>
            <person name="Jariyapan N."/>
            <person name="Kwakye-Nuako G."/>
            <person name="Thomaz-Soccol V."/>
            <person name="Al-Salem W.S."/>
            <person name="Dillon R.J."/>
            <person name="Bates P.A."/>
            <person name="Gatherer D."/>
        </authorList>
    </citation>
    <scope>NUCLEOTIDE SEQUENCE [LARGE SCALE GENOMIC DNA]</scope>
</reference>
<evidence type="ECO:0000313" key="3">
    <source>
        <dbReference type="EMBL" id="KAG5469032.1"/>
    </source>
</evidence>
<dbReference type="KEGG" id="loi:92358391"/>
<dbReference type="RefSeq" id="XP_067060009.1">
    <property type="nucleotide sequence ID" value="XM_067204457.1"/>
</dbReference>
<feature type="region of interest" description="Disordered" evidence="2">
    <location>
        <begin position="1"/>
        <end position="50"/>
    </location>
</feature>
<comment type="caution">
    <text evidence="3">The sequence shown here is derived from an EMBL/GenBank/DDBJ whole genome shotgun (WGS) entry which is preliminary data.</text>
</comment>
<evidence type="ECO:0000256" key="2">
    <source>
        <dbReference type="SAM" id="MobiDB-lite"/>
    </source>
</evidence>
<accession>A0A836FTL4</accession>
<keyword evidence="1" id="KW-0175">Coiled coil</keyword>
<dbReference type="GeneID" id="92358391"/>
<dbReference type="SMR" id="A0A836FTL4"/>
<sequence>MKKNSSSNGSSTSARALRPAFSRDGRAASTTHVKTLSADDSSKKPSARPSVLPLQLALSCAVTVATPTSPPSPPAPDVDNLEGESKDFLIQRVRALERQLRIRNSDCARLVEDRKELAILKQKCESQREMILALRDQLDLAQAQRDSANDAMEAMKRQQRDKEHRDRVAYAQRAIYGASVAPRDTACNTKRPENCISSGSNAAPNATPASAAQRNNTRCTPGGTVVNTASGPQIIYDSSDISSVGFARSAKLPYDFLGGPGAQLQYLSRYHGGSHAEAEEELGGGHDASEEAQVRRTMAAAAAASQLDAKYAEMEDKEHRALLERIKALREGRK</sequence>
<reference evidence="4" key="2">
    <citation type="journal article" date="2021" name="Sci. Data">
        <title>Chromosome-scale genome sequencing, assembly and annotation of six genomes from subfamily Leishmaniinae.</title>
        <authorList>
            <person name="Almutairi H."/>
            <person name="Urbaniak M.D."/>
            <person name="Bates M.D."/>
            <person name="Jariyapan N."/>
            <person name="Kwakye-Nuako G."/>
            <person name="Thomaz Soccol V."/>
            <person name="Al-Salem W.S."/>
            <person name="Dillon R.J."/>
            <person name="Bates P.A."/>
            <person name="Gatherer D."/>
        </authorList>
    </citation>
    <scope>NUCLEOTIDE SEQUENCE [LARGE SCALE GENOMIC DNA]</scope>
</reference>
<name>A0A836FTL4_9TRYP</name>
<feature type="compositionally biased region" description="Polar residues" evidence="2">
    <location>
        <begin position="213"/>
        <end position="224"/>
    </location>
</feature>
<feature type="compositionally biased region" description="Low complexity" evidence="2">
    <location>
        <begin position="198"/>
        <end position="212"/>
    </location>
</feature>
<dbReference type="Proteomes" id="UP000674143">
    <property type="component" value="Unassembled WGS sequence"/>
</dbReference>
<dbReference type="AlphaFoldDB" id="A0A836FTL4"/>
<evidence type="ECO:0000313" key="4">
    <source>
        <dbReference type="Proteomes" id="UP000674143"/>
    </source>
</evidence>
<evidence type="ECO:0000256" key="1">
    <source>
        <dbReference type="SAM" id="Coils"/>
    </source>
</evidence>
<feature type="coiled-coil region" evidence="1">
    <location>
        <begin position="117"/>
        <end position="165"/>
    </location>
</feature>
<gene>
    <name evidence="3" type="ORF">LSCM4_02427</name>
</gene>
<organism evidence="3 4">
    <name type="scientific">Leishmania orientalis</name>
    <dbReference type="NCBI Taxonomy" id="2249476"/>
    <lineage>
        <taxon>Eukaryota</taxon>
        <taxon>Discoba</taxon>
        <taxon>Euglenozoa</taxon>
        <taxon>Kinetoplastea</taxon>
        <taxon>Metakinetoplastina</taxon>
        <taxon>Trypanosomatida</taxon>
        <taxon>Trypanosomatidae</taxon>
        <taxon>Leishmaniinae</taxon>
        <taxon>Leishmania</taxon>
    </lineage>
</organism>
<protein>
    <submittedName>
        <fullName evidence="3">Uncharacterized protein</fullName>
    </submittedName>
</protein>
<feature type="compositionally biased region" description="Low complexity" evidence="2">
    <location>
        <begin position="1"/>
        <end position="13"/>
    </location>
</feature>
<dbReference type="EMBL" id="JAFHLR010000033">
    <property type="protein sequence ID" value="KAG5469032.1"/>
    <property type="molecule type" value="Genomic_DNA"/>
</dbReference>
<keyword evidence="4" id="KW-1185">Reference proteome</keyword>
<proteinExistence type="predicted"/>
<feature type="region of interest" description="Disordered" evidence="2">
    <location>
        <begin position="198"/>
        <end position="224"/>
    </location>
</feature>